<comment type="similarity">
    <text evidence="1">Belongs to the DNA polymerase type-Y family.</text>
</comment>
<dbReference type="InterPro" id="IPR024728">
    <property type="entry name" value="PolY_HhH_motif"/>
</dbReference>
<dbReference type="CDD" id="cd01700">
    <property type="entry name" value="PolY_Pol_V_umuC"/>
    <property type="match status" value="1"/>
</dbReference>
<evidence type="ECO:0000313" key="6">
    <source>
        <dbReference type="EMBL" id="UOQ87572.1"/>
    </source>
</evidence>
<dbReference type="Proteomes" id="UP000831537">
    <property type="component" value="Chromosome"/>
</dbReference>
<dbReference type="EMBL" id="CP095071">
    <property type="protein sequence ID" value="UOQ87572.1"/>
    <property type="molecule type" value="Genomic_DNA"/>
</dbReference>
<evidence type="ECO:0000256" key="3">
    <source>
        <dbReference type="ARBA" id="ARBA00022763"/>
    </source>
</evidence>
<evidence type="ECO:0000259" key="5">
    <source>
        <dbReference type="PROSITE" id="PS50173"/>
    </source>
</evidence>
<reference evidence="6 7" key="1">
    <citation type="submission" date="2022-04" db="EMBL/GenBank/DDBJ databases">
        <title>Gracilibacillus sp. isolated from saltern.</title>
        <authorList>
            <person name="Won M."/>
            <person name="Lee C.-M."/>
            <person name="Woen H.-Y."/>
            <person name="Kwon S.-W."/>
        </authorList>
    </citation>
    <scope>NUCLEOTIDE SEQUENCE [LARGE SCALE GENOMIC DNA]</scope>
    <source>
        <strain evidence="6 7">SSPM10-3</strain>
    </source>
</reference>
<evidence type="ECO:0000256" key="1">
    <source>
        <dbReference type="ARBA" id="ARBA00010945"/>
    </source>
</evidence>
<dbReference type="SUPFAM" id="SSF100879">
    <property type="entry name" value="Lesion bypass DNA polymerase (Y-family), little finger domain"/>
    <property type="match status" value="1"/>
</dbReference>
<keyword evidence="6" id="KW-0808">Transferase</keyword>
<feature type="domain" description="UmuC" evidence="5">
    <location>
        <begin position="11"/>
        <end position="197"/>
    </location>
</feature>
<dbReference type="PANTHER" id="PTHR11076:SF35">
    <property type="entry name" value="DNA REPAIR PROTEIN HOMOLOG YOBH"/>
    <property type="match status" value="1"/>
</dbReference>
<evidence type="ECO:0000256" key="2">
    <source>
        <dbReference type="ARBA" id="ARBA00022457"/>
    </source>
</evidence>
<dbReference type="Pfam" id="PF11799">
    <property type="entry name" value="IMS_C"/>
    <property type="match status" value="1"/>
</dbReference>
<dbReference type="PROSITE" id="PS50173">
    <property type="entry name" value="UMUC"/>
    <property type="match status" value="1"/>
</dbReference>
<dbReference type="InterPro" id="IPR017961">
    <property type="entry name" value="DNA_pol_Y-fam_little_finger"/>
</dbReference>
<dbReference type="RefSeq" id="WP_244748054.1">
    <property type="nucleotide sequence ID" value="NZ_CP095071.1"/>
</dbReference>
<keyword evidence="4" id="KW-0239">DNA-directed DNA polymerase</keyword>
<dbReference type="Pfam" id="PF00817">
    <property type="entry name" value="IMS"/>
    <property type="match status" value="1"/>
</dbReference>
<gene>
    <name evidence="6" type="ORF">MUN87_00130</name>
</gene>
<dbReference type="InterPro" id="IPR050116">
    <property type="entry name" value="DNA_polymerase-Y"/>
</dbReference>
<organism evidence="6 7">
    <name type="scientific">Gracilibacillus salinarum</name>
    <dbReference type="NCBI Taxonomy" id="2932255"/>
    <lineage>
        <taxon>Bacteria</taxon>
        <taxon>Bacillati</taxon>
        <taxon>Bacillota</taxon>
        <taxon>Bacilli</taxon>
        <taxon>Bacillales</taxon>
        <taxon>Bacillaceae</taxon>
        <taxon>Gracilibacillus</taxon>
    </lineage>
</organism>
<protein>
    <submittedName>
        <fullName evidence="6">DNA polymerase IV</fullName>
        <ecNumber evidence="6">2.7.7.7</ecNumber>
    </submittedName>
</protein>
<dbReference type="Pfam" id="PF11798">
    <property type="entry name" value="IMS_HHH"/>
    <property type="match status" value="1"/>
</dbReference>
<evidence type="ECO:0000313" key="7">
    <source>
        <dbReference type="Proteomes" id="UP000831537"/>
    </source>
</evidence>
<dbReference type="NCBIfam" id="NF002848">
    <property type="entry name" value="PRK03103.1"/>
    <property type="match status" value="1"/>
</dbReference>
<dbReference type="Gene3D" id="1.10.150.20">
    <property type="entry name" value="5' to 3' exonuclease, C-terminal subdomain"/>
    <property type="match status" value="1"/>
</dbReference>
<name>A0ABY4GVA5_9BACI</name>
<dbReference type="InterPro" id="IPR043502">
    <property type="entry name" value="DNA/RNA_pol_sf"/>
</dbReference>
<dbReference type="GO" id="GO:0003887">
    <property type="term" value="F:DNA-directed DNA polymerase activity"/>
    <property type="evidence" value="ECO:0007669"/>
    <property type="project" value="UniProtKB-EC"/>
</dbReference>
<keyword evidence="6" id="KW-0548">Nucleotidyltransferase</keyword>
<dbReference type="InterPro" id="IPR001126">
    <property type="entry name" value="UmuC"/>
</dbReference>
<dbReference type="Gene3D" id="3.30.1490.100">
    <property type="entry name" value="DNA polymerase, Y-family, little finger domain"/>
    <property type="match status" value="1"/>
</dbReference>
<accession>A0ABY4GVA5</accession>
<proteinExistence type="inferred from homology"/>
<evidence type="ECO:0000256" key="4">
    <source>
        <dbReference type="ARBA" id="ARBA00022932"/>
    </source>
</evidence>
<dbReference type="Gene3D" id="3.30.70.270">
    <property type="match status" value="1"/>
</dbReference>
<dbReference type="EC" id="2.7.7.7" evidence="6"/>
<keyword evidence="2" id="KW-0515">Mutator protein</keyword>
<sequence>MDYTTYPKHDVLCIDMRSFYASIECVKRGLDPMTAMLAVVGDKNRSGSIILAASPTLKQKHGVKNVSRYFELPEDPDIYVVEAKMGDYVNVSVEITKLLYQYVPKEAIHPYSVDEMWITVDGMKHLYGDAQQIAKMIMDEIYDTMGLTCAIGIGDNKFLAKVVMDIYAKKTGIATCRYQDVERLLWPIPIEKIWGIGRRLTVHLNKMGIIYLGQLANYRLDRLQKRFGVIGEQLYWHAWGIDLSPVYDSYYKKETQKGFGHGITLLRDYSAEETLICILDLCEEVCRRARTNERVGRTIHLGVGYADNGGGFHRSRSLHLPTNVTMDIYQVCLQLFHEFYDQQSKIRRVSVSLNNLYDDVETQLNLFDNEPKKKDLGYVMDAIRTKYGSTSLLRAASYTKAGITRDRSKKIGGHYA</sequence>
<dbReference type="SUPFAM" id="SSF56672">
    <property type="entry name" value="DNA/RNA polymerases"/>
    <property type="match status" value="1"/>
</dbReference>
<dbReference type="Gene3D" id="3.40.1170.60">
    <property type="match status" value="1"/>
</dbReference>
<dbReference type="InterPro" id="IPR043128">
    <property type="entry name" value="Rev_trsase/Diguanyl_cyclase"/>
</dbReference>
<dbReference type="PANTHER" id="PTHR11076">
    <property type="entry name" value="DNA REPAIR POLYMERASE UMUC / TRANSFERASE FAMILY MEMBER"/>
    <property type="match status" value="1"/>
</dbReference>
<dbReference type="InterPro" id="IPR036775">
    <property type="entry name" value="DNA_pol_Y-fam_lit_finger_sf"/>
</dbReference>
<keyword evidence="3" id="KW-0227">DNA damage</keyword>
<keyword evidence="7" id="KW-1185">Reference proteome</keyword>